<name>A0A8T0TAH0_PANVG</name>
<sequence>MGTEETETGAAAALVGAASHHQDPGGKWFRRGGLYLPVWIGRKPGGSIRIQKGCIYHCLVLPTCHLVLSYLDVTFNYELTIGSSTYASSQLSKQGTSFHSTEKKVSSVVFFPQGTLLYLWRRIISMATR</sequence>
<evidence type="ECO:0000313" key="2">
    <source>
        <dbReference type="Proteomes" id="UP000823388"/>
    </source>
</evidence>
<dbReference type="EMBL" id="CM029044">
    <property type="protein sequence ID" value="KAG2607287.1"/>
    <property type="molecule type" value="Genomic_DNA"/>
</dbReference>
<organism evidence="1 2">
    <name type="scientific">Panicum virgatum</name>
    <name type="common">Blackwell switchgrass</name>
    <dbReference type="NCBI Taxonomy" id="38727"/>
    <lineage>
        <taxon>Eukaryota</taxon>
        <taxon>Viridiplantae</taxon>
        <taxon>Streptophyta</taxon>
        <taxon>Embryophyta</taxon>
        <taxon>Tracheophyta</taxon>
        <taxon>Spermatophyta</taxon>
        <taxon>Magnoliopsida</taxon>
        <taxon>Liliopsida</taxon>
        <taxon>Poales</taxon>
        <taxon>Poaceae</taxon>
        <taxon>PACMAD clade</taxon>
        <taxon>Panicoideae</taxon>
        <taxon>Panicodae</taxon>
        <taxon>Paniceae</taxon>
        <taxon>Panicinae</taxon>
        <taxon>Panicum</taxon>
        <taxon>Panicum sect. Hiantes</taxon>
    </lineage>
</organism>
<comment type="caution">
    <text evidence="1">The sequence shown here is derived from an EMBL/GenBank/DDBJ whole genome shotgun (WGS) entry which is preliminary data.</text>
</comment>
<keyword evidence="2" id="KW-1185">Reference proteome</keyword>
<protein>
    <submittedName>
        <fullName evidence="1">Uncharacterized protein</fullName>
    </submittedName>
</protein>
<dbReference type="AlphaFoldDB" id="A0A8T0TAH0"/>
<gene>
    <name evidence="1" type="ORF">PVAP13_4NG233400</name>
</gene>
<evidence type="ECO:0000313" key="1">
    <source>
        <dbReference type="EMBL" id="KAG2607287.1"/>
    </source>
</evidence>
<reference evidence="1" key="1">
    <citation type="submission" date="2020-05" db="EMBL/GenBank/DDBJ databases">
        <title>WGS assembly of Panicum virgatum.</title>
        <authorList>
            <person name="Lovell J.T."/>
            <person name="Jenkins J."/>
            <person name="Shu S."/>
            <person name="Juenger T.E."/>
            <person name="Schmutz J."/>
        </authorList>
    </citation>
    <scope>NUCLEOTIDE SEQUENCE</scope>
    <source>
        <strain evidence="1">AP13</strain>
    </source>
</reference>
<dbReference type="Proteomes" id="UP000823388">
    <property type="component" value="Chromosome 4N"/>
</dbReference>
<proteinExistence type="predicted"/>
<accession>A0A8T0TAH0</accession>